<dbReference type="AlphaFoldDB" id="A0A4R3QZP5"/>
<organism evidence="2 3">
    <name type="scientific">Rhizobium azibense</name>
    <dbReference type="NCBI Taxonomy" id="1136135"/>
    <lineage>
        <taxon>Bacteria</taxon>
        <taxon>Pseudomonadati</taxon>
        <taxon>Pseudomonadota</taxon>
        <taxon>Alphaproteobacteria</taxon>
        <taxon>Hyphomicrobiales</taxon>
        <taxon>Rhizobiaceae</taxon>
        <taxon>Rhizobium/Agrobacterium group</taxon>
        <taxon>Rhizobium</taxon>
    </lineage>
</organism>
<dbReference type="Proteomes" id="UP000295547">
    <property type="component" value="Unassembled WGS sequence"/>
</dbReference>
<evidence type="ECO:0000313" key="3">
    <source>
        <dbReference type="Proteomes" id="UP000295547"/>
    </source>
</evidence>
<comment type="caution">
    <text evidence="2">The sequence shown here is derived from an EMBL/GenBank/DDBJ whole genome shotgun (WGS) entry which is preliminary data.</text>
</comment>
<keyword evidence="3" id="KW-1185">Reference proteome</keyword>
<sequence length="57" mass="6248">MEIGSSLRNAIEKQIARPIKHELSGINGADYTGAPLIEPSPRSERKTALSSQNDSRR</sequence>
<accession>A0A4R3QZP5</accession>
<evidence type="ECO:0000256" key="1">
    <source>
        <dbReference type="SAM" id="MobiDB-lite"/>
    </source>
</evidence>
<proteinExistence type="predicted"/>
<protein>
    <submittedName>
        <fullName evidence="2">Uncharacterized protein</fullName>
    </submittedName>
</protein>
<evidence type="ECO:0000313" key="2">
    <source>
        <dbReference type="EMBL" id="TCU27681.1"/>
    </source>
</evidence>
<gene>
    <name evidence="2" type="ORF">EV130_10384</name>
</gene>
<feature type="region of interest" description="Disordered" evidence="1">
    <location>
        <begin position="23"/>
        <end position="57"/>
    </location>
</feature>
<feature type="compositionally biased region" description="Polar residues" evidence="1">
    <location>
        <begin position="48"/>
        <end position="57"/>
    </location>
</feature>
<dbReference type="EMBL" id="SMBJ01000003">
    <property type="protein sequence ID" value="TCU27681.1"/>
    <property type="molecule type" value="Genomic_DNA"/>
</dbReference>
<name>A0A4R3QZP5_9HYPH</name>
<reference evidence="2 3" key="1">
    <citation type="submission" date="2019-03" db="EMBL/GenBank/DDBJ databases">
        <title>Genomic Encyclopedia of Type Strains, Phase IV (KMG-V): Genome sequencing to study the core and pangenomes of soil and plant-associated prokaryotes.</title>
        <authorList>
            <person name="Whitman W."/>
        </authorList>
    </citation>
    <scope>NUCLEOTIDE SEQUENCE [LARGE SCALE GENOMIC DNA]</scope>
    <source>
        <strain evidence="2 3">Gr42</strain>
    </source>
</reference>